<feature type="region of interest" description="Disordered" evidence="1">
    <location>
        <begin position="350"/>
        <end position="369"/>
    </location>
</feature>
<feature type="non-terminal residue" evidence="2">
    <location>
        <position position="1"/>
    </location>
</feature>
<feature type="region of interest" description="Disordered" evidence="1">
    <location>
        <begin position="386"/>
        <end position="410"/>
    </location>
</feature>
<reference evidence="2" key="1">
    <citation type="journal article" date="2011" name="Proc. Natl. Acad. Sci. U.S.A.">
        <title>Neuropeptides regulate swimming depth of Platynereis larvae.</title>
        <authorList>
            <person name="Conzelmann M."/>
            <person name="Offenburger S.L."/>
            <person name="Asadulina A."/>
            <person name="Keller T."/>
            <person name="Munch T.A."/>
            <person name="Jekely G."/>
        </authorList>
    </citation>
    <scope>NUCLEOTIDE SEQUENCE</scope>
</reference>
<dbReference type="AlphaFoldDB" id="F8UKU0"/>
<keyword evidence="2" id="KW-0527">Neuropeptide</keyword>
<dbReference type="EMBL" id="JF811331">
    <property type="protein sequence ID" value="AEE25646.1"/>
    <property type="molecule type" value="mRNA"/>
</dbReference>
<proteinExistence type="evidence at transcript level"/>
<protein>
    <submittedName>
        <fullName evidence="2">SPYpeptide neuropeptide</fullName>
    </submittedName>
</protein>
<feature type="region of interest" description="Disordered" evidence="1">
    <location>
        <begin position="1"/>
        <end position="38"/>
    </location>
</feature>
<evidence type="ECO:0000256" key="1">
    <source>
        <dbReference type="SAM" id="MobiDB-lite"/>
    </source>
</evidence>
<sequence length="492" mass="56880">SRDANFMSDSSDDKRSPYAGFLASNSEDKRSPYAGFMTGDKRSPYAKFMTGDEEKRSPYAKFMGSSEDKRSPYAKFMGSNEEKRSPYAQFMGSNEEKRSPYAKFMGSSEDKRSPYANFMAGDKRSPYAKFLNEDKRSPYGAYMGMMSDDKRSPYAKYMYNENDKRSPGFRTMRLGSNPRSIYDVQRDDTANIARGLRGPSMEQLSDNGLVQTIDGLKETDKLSDKRIPTDEDVLLKSQEDPINLPPAMMQALLKPGENEVKKDEQNHGRQKRSALVYDEDKRTPYAGFREIMARNRELPVSRLNPAPGFKRTFETLNDISDRMGSDGMLWSDSYSIPRFTGSFRKRRSTDEVHREKRSPGFRSMKPNWPDFDDMDKRSPGFRFMKWQSGQDDEDMGAKRSPGFRHMRLRDNGSNSRYRNSYFLDALANELEEDKRGAGFRSMRIQPDNFEELDSDDMIDNDITKRYFGGSNRFLHPAAFHRQLAFSHRRYRG</sequence>
<dbReference type="GO" id="GO:0007218">
    <property type="term" value="P:neuropeptide signaling pathway"/>
    <property type="evidence" value="ECO:0007669"/>
    <property type="project" value="UniProtKB-KW"/>
</dbReference>
<evidence type="ECO:0000313" key="2">
    <source>
        <dbReference type="EMBL" id="AEE25646.1"/>
    </source>
</evidence>
<accession>F8UKU0</accession>
<feature type="region of interest" description="Disordered" evidence="1">
    <location>
        <begin position="57"/>
        <end position="108"/>
    </location>
</feature>
<organism evidence="2">
    <name type="scientific">Platynereis dumerilii</name>
    <name type="common">Dumeril's clam worm</name>
    <dbReference type="NCBI Taxonomy" id="6359"/>
    <lineage>
        <taxon>Eukaryota</taxon>
        <taxon>Metazoa</taxon>
        <taxon>Spiralia</taxon>
        <taxon>Lophotrochozoa</taxon>
        <taxon>Annelida</taxon>
        <taxon>Polychaeta</taxon>
        <taxon>Errantia</taxon>
        <taxon>Phyllodocida</taxon>
        <taxon>Nereididae</taxon>
        <taxon>Platynereis</taxon>
    </lineage>
</organism>
<name>F8UKU0_PLADU</name>